<keyword evidence="2" id="KW-1185">Reference proteome</keyword>
<name>A0A3L7A853_9HYPH</name>
<organism evidence="1 2">
    <name type="scientific">Xanthobacter tagetidis</name>
    <dbReference type="NCBI Taxonomy" id="60216"/>
    <lineage>
        <taxon>Bacteria</taxon>
        <taxon>Pseudomonadati</taxon>
        <taxon>Pseudomonadota</taxon>
        <taxon>Alphaproteobacteria</taxon>
        <taxon>Hyphomicrobiales</taxon>
        <taxon>Xanthobacteraceae</taxon>
        <taxon>Xanthobacter</taxon>
    </lineage>
</organism>
<gene>
    <name evidence="1" type="ORF">D9R14_15590</name>
</gene>
<protein>
    <recommendedName>
        <fullName evidence="3">ACT domain-containing protein</fullName>
    </recommendedName>
</protein>
<dbReference type="RefSeq" id="WP_121624265.1">
    <property type="nucleotide sequence ID" value="NZ_JACIIW010000005.1"/>
</dbReference>
<proteinExistence type="predicted"/>
<dbReference type="EMBL" id="RCTF01000013">
    <property type="protein sequence ID" value="RLP76234.1"/>
    <property type="molecule type" value="Genomic_DNA"/>
</dbReference>
<evidence type="ECO:0008006" key="3">
    <source>
        <dbReference type="Google" id="ProtNLM"/>
    </source>
</evidence>
<dbReference type="AlphaFoldDB" id="A0A3L7A853"/>
<reference evidence="1 2" key="1">
    <citation type="submission" date="2018-10" db="EMBL/GenBank/DDBJ databases">
        <title>Xanthobacter tagetidis genome sequencing and assembly.</title>
        <authorList>
            <person name="Maclea K.S."/>
            <person name="Goen A.E."/>
            <person name="Fatima S.A."/>
        </authorList>
    </citation>
    <scope>NUCLEOTIDE SEQUENCE [LARGE SCALE GENOMIC DNA]</scope>
    <source>
        <strain evidence="1 2">ATCC 700314</strain>
    </source>
</reference>
<evidence type="ECO:0000313" key="2">
    <source>
        <dbReference type="Proteomes" id="UP000269692"/>
    </source>
</evidence>
<accession>A0A3L7A853</accession>
<dbReference type="Proteomes" id="UP000269692">
    <property type="component" value="Unassembled WGS sequence"/>
</dbReference>
<sequence length="97" mass="10550">MAYRLRLEVHGVEAAIRALDLLHRLDVAMLELETARRDDGFLVHLSYEATGQDAARHIAVRIGQIVGVKTVELVPFPPRDDALPPAAAPTAALSARC</sequence>
<evidence type="ECO:0000313" key="1">
    <source>
        <dbReference type="EMBL" id="RLP76234.1"/>
    </source>
</evidence>
<comment type="caution">
    <text evidence="1">The sequence shown here is derived from an EMBL/GenBank/DDBJ whole genome shotgun (WGS) entry which is preliminary data.</text>
</comment>
<dbReference type="OrthoDB" id="9917615at2"/>